<dbReference type="AlphaFoldDB" id="A0ABD2B0S9"/>
<dbReference type="EMBL" id="JAUDFV010000133">
    <property type="protein sequence ID" value="KAL2726463.1"/>
    <property type="molecule type" value="Genomic_DNA"/>
</dbReference>
<reference evidence="2 3" key="1">
    <citation type="journal article" date="2024" name="Ann. Entomol. Soc. Am.">
        <title>Genomic analyses of the southern and eastern yellowjacket wasps (Hymenoptera: Vespidae) reveal evolutionary signatures of social life.</title>
        <authorList>
            <person name="Catto M.A."/>
            <person name="Caine P.B."/>
            <person name="Orr S.E."/>
            <person name="Hunt B.G."/>
            <person name="Goodisman M.A.D."/>
        </authorList>
    </citation>
    <scope>NUCLEOTIDE SEQUENCE [LARGE SCALE GENOMIC DNA]</scope>
    <source>
        <strain evidence="2">233</strain>
        <tissue evidence="2">Head and thorax</tissue>
    </source>
</reference>
<accession>A0ABD2B0S9</accession>
<protein>
    <submittedName>
        <fullName evidence="2">Uncharacterized protein</fullName>
    </submittedName>
</protein>
<sequence length="90" mass="10369">MDSPSVNRSKTYLPGKKTFQRLDERLRDTNSFKRLMLGVGKSVNVRTVNLEESLRKSYKNSRKNSTGSNTTWSSKKKEKKIVLRLDGSYP</sequence>
<dbReference type="Proteomes" id="UP001607302">
    <property type="component" value="Unassembled WGS sequence"/>
</dbReference>
<evidence type="ECO:0000313" key="3">
    <source>
        <dbReference type="Proteomes" id="UP001607302"/>
    </source>
</evidence>
<name>A0ABD2B0S9_VESSQ</name>
<organism evidence="2 3">
    <name type="scientific">Vespula squamosa</name>
    <name type="common">Southern yellow jacket</name>
    <name type="synonym">Wasp</name>
    <dbReference type="NCBI Taxonomy" id="30214"/>
    <lineage>
        <taxon>Eukaryota</taxon>
        <taxon>Metazoa</taxon>
        <taxon>Ecdysozoa</taxon>
        <taxon>Arthropoda</taxon>
        <taxon>Hexapoda</taxon>
        <taxon>Insecta</taxon>
        <taxon>Pterygota</taxon>
        <taxon>Neoptera</taxon>
        <taxon>Endopterygota</taxon>
        <taxon>Hymenoptera</taxon>
        <taxon>Apocrita</taxon>
        <taxon>Aculeata</taxon>
        <taxon>Vespoidea</taxon>
        <taxon>Vespidae</taxon>
        <taxon>Vespinae</taxon>
        <taxon>Vespula</taxon>
    </lineage>
</organism>
<proteinExistence type="predicted"/>
<feature type="region of interest" description="Disordered" evidence="1">
    <location>
        <begin position="55"/>
        <end position="78"/>
    </location>
</feature>
<gene>
    <name evidence="2" type="ORF">V1478_006741</name>
</gene>
<comment type="caution">
    <text evidence="2">The sequence shown here is derived from an EMBL/GenBank/DDBJ whole genome shotgun (WGS) entry which is preliminary data.</text>
</comment>
<keyword evidence="3" id="KW-1185">Reference proteome</keyword>
<evidence type="ECO:0000313" key="2">
    <source>
        <dbReference type="EMBL" id="KAL2726463.1"/>
    </source>
</evidence>
<evidence type="ECO:0000256" key="1">
    <source>
        <dbReference type="SAM" id="MobiDB-lite"/>
    </source>
</evidence>
<feature type="compositionally biased region" description="Polar residues" evidence="1">
    <location>
        <begin position="63"/>
        <end position="73"/>
    </location>
</feature>